<evidence type="ECO:0000256" key="2">
    <source>
        <dbReference type="ARBA" id="ARBA00005830"/>
    </source>
</evidence>
<dbReference type="EMBL" id="CH476616">
    <property type="protein sequence ID" value="EEP79371.1"/>
    <property type="molecule type" value="Genomic_DNA"/>
</dbReference>
<evidence type="ECO:0000256" key="4">
    <source>
        <dbReference type="ARBA" id="ARBA00022964"/>
    </source>
</evidence>
<dbReference type="eggNOG" id="ENOG502RXCM">
    <property type="taxonomic scope" value="Eukaryota"/>
</dbReference>
<dbReference type="OrthoDB" id="445007at2759"/>
<evidence type="ECO:0000313" key="8">
    <source>
        <dbReference type="Proteomes" id="UP000002058"/>
    </source>
</evidence>
<dbReference type="STRING" id="336963.C4JN09"/>
<dbReference type="Gene3D" id="2.60.120.620">
    <property type="entry name" value="q2cbj1_9rhob like domain"/>
    <property type="match status" value="1"/>
</dbReference>
<dbReference type="GO" id="GO:0051213">
    <property type="term" value="F:dioxygenase activity"/>
    <property type="evidence" value="ECO:0007669"/>
    <property type="project" value="UniProtKB-KW"/>
</dbReference>
<evidence type="ECO:0000256" key="1">
    <source>
        <dbReference type="ARBA" id="ARBA00001962"/>
    </source>
</evidence>
<name>C4JN09_UNCRE</name>
<dbReference type="Pfam" id="PF05721">
    <property type="entry name" value="PhyH"/>
    <property type="match status" value="1"/>
</dbReference>
<proteinExistence type="inferred from homology"/>
<evidence type="ECO:0000313" key="7">
    <source>
        <dbReference type="EMBL" id="EEP79371.1"/>
    </source>
</evidence>
<dbReference type="InterPro" id="IPR008775">
    <property type="entry name" value="Phytyl_CoA_dOase-like"/>
</dbReference>
<accession>C4JN09</accession>
<dbReference type="KEGG" id="ure:UREG_04217"/>
<dbReference type="GeneID" id="8437230"/>
<dbReference type="InParanoid" id="C4JN09"/>
<evidence type="ECO:0000256" key="6">
    <source>
        <dbReference type="ARBA" id="ARBA00023004"/>
    </source>
</evidence>
<evidence type="ECO:0008006" key="9">
    <source>
        <dbReference type="Google" id="ProtNLM"/>
    </source>
</evidence>
<dbReference type="HOGENOM" id="CLU_047725_1_0_1"/>
<keyword evidence="4" id="KW-0223">Dioxygenase</keyword>
<dbReference type="FunCoup" id="C4JN09">
    <property type="interactions" value="10"/>
</dbReference>
<dbReference type="VEuPathDB" id="FungiDB:UREG_04217"/>
<dbReference type="Proteomes" id="UP000002058">
    <property type="component" value="Unassembled WGS sequence"/>
</dbReference>
<keyword evidence="8" id="KW-1185">Reference proteome</keyword>
<comment type="subunit">
    <text evidence="3">Homodimer.</text>
</comment>
<comment type="cofactor">
    <cofactor evidence="1">
        <name>Fe cation</name>
        <dbReference type="ChEBI" id="CHEBI:24875"/>
    </cofactor>
</comment>
<sequence>MTVSAESKPQIPRVSVDSDLTQVKDILEEHGTVIVESLVPRDVVDRLNKDLDPLVEAHPGGLESEAFPKARLPVSTKWLQFLTATCKTFREDILNNSAIHTICEDVFEPLGDYWLISGTAMDMAPGCAGQPLHRDDVSHPIIRHLGPEAPITVVAFLIALTPFTAENGSTRVILGSHKWPTLGRPNEDDTVRAVMNPGDAILITGRIVHGGSRDTTGTPRRLLSLGMGISQLTPYEAHSALPRKVIESMTPVAQRMVGWRSLRPAFPNVIGLQTVRMEPMEDYLELKSEQPLEEGA</sequence>
<dbReference type="RefSeq" id="XP_002544700.1">
    <property type="nucleotide sequence ID" value="XM_002544654.1"/>
</dbReference>
<evidence type="ECO:0000256" key="5">
    <source>
        <dbReference type="ARBA" id="ARBA00023002"/>
    </source>
</evidence>
<dbReference type="SUPFAM" id="SSF51197">
    <property type="entry name" value="Clavaminate synthase-like"/>
    <property type="match status" value="1"/>
</dbReference>
<reference evidence="8" key="1">
    <citation type="journal article" date="2009" name="Genome Res.">
        <title>Comparative genomic analyses of the human fungal pathogens Coccidioides and their relatives.</title>
        <authorList>
            <person name="Sharpton T.J."/>
            <person name="Stajich J.E."/>
            <person name="Rounsley S.D."/>
            <person name="Gardner M.J."/>
            <person name="Wortman J.R."/>
            <person name="Jordar V.S."/>
            <person name="Maiti R."/>
            <person name="Kodira C.D."/>
            <person name="Neafsey D.E."/>
            <person name="Zeng Q."/>
            <person name="Hung C.-Y."/>
            <person name="McMahan C."/>
            <person name="Muszewska A."/>
            <person name="Grynberg M."/>
            <person name="Mandel M.A."/>
            <person name="Kellner E.M."/>
            <person name="Barker B.M."/>
            <person name="Galgiani J.N."/>
            <person name="Orbach M.J."/>
            <person name="Kirkland T.N."/>
            <person name="Cole G.T."/>
            <person name="Henn M.R."/>
            <person name="Birren B.W."/>
            <person name="Taylor J.W."/>
        </authorList>
    </citation>
    <scope>NUCLEOTIDE SEQUENCE [LARGE SCALE GENOMIC DNA]</scope>
    <source>
        <strain evidence="8">UAMH 1704</strain>
    </source>
</reference>
<comment type="similarity">
    <text evidence="2">Belongs to the PhyH family.</text>
</comment>
<evidence type="ECO:0000256" key="3">
    <source>
        <dbReference type="ARBA" id="ARBA00011738"/>
    </source>
</evidence>
<keyword evidence="6" id="KW-0408">Iron</keyword>
<keyword evidence="5" id="KW-0560">Oxidoreductase</keyword>
<dbReference type="PANTHER" id="PTHR20883">
    <property type="entry name" value="PHYTANOYL-COA DIOXYGENASE DOMAIN CONTAINING 1"/>
    <property type="match status" value="1"/>
</dbReference>
<protein>
    <recommendedName>
        <fullName evidence="9">Phytanoyl-CoA dioxygenase</fullName>
    </recommendedName>
</protein>
<dbReference type="AlphaFoldDB" id="C4JN09"/>
<dbReference type="PANTHER" id="PTHR20883:SF41">
    <property type="entry name" value="IRON_ALPHA-KETOGLUTARATE-DEPENDENT DIOXYGENASE ASQJ"/>
    <property type="match status" value="1"/>
</dbReference>
<dbReference type="OMA" id="ADKYPPH"/>
<gene>
    <name evidence="7" type="ORF">UREG_04217</name>
</gene>
<organism evidence="7 8">
    <name type="scientific">Uncinocarpus reesii (strain UAMH 1704)</name>
    <dbReference type="NCBI Taxonomy" id="336963"/>
    <lineage>
        <taxon>Eukaryota</taxon>
        <taxon>Fungi</taxon>
        <taxon>Dikarya</taxon>
        <taxon>Ascomycota</taxon>
        <taxon>Pezizomycotina</taxon>
        <taxon>Eurotiomycetes</taxon>
        <taxon>Eurotiomycetidae</taxon>
        <taxon>Onygenales</taxon>
        <taxon>Onygenaceae</taxon>
        <taxon>Uncinocarpus</taxon>
    </lineage>
</organism>